<evidence type="ECO:0000313" key="2">
    <source>
        <dbReference type="Proteomes" id="UP001060085"/>
    </source>
</evidence>
<evidence type="ECO:0000313" key="1">
    <source>
        <dbReference type="EMBL" id="KAI5674537.1"/>
    </source>
</evidence>
<protein>
    <submittedName>
        <fullName evidence="1">Uncharacterized protein</fullName>
    </submittedName>
</protein>
<dbReference type="EMBL" id="CM044703">
    <property type="protein sequence ID" value="KAI5674537.1"/>
    <property type="molecule type" value="Genomic_DNA"/>
</dbReference>
<organism evidence="1 2">
    <name type="scientific">Catharanthus roseus</name>
    <name type="common">Madagascar periwinkle</name>
    <name type="synonym">Vinca rosea</name>
    <dbReference type="NCBI Taxonomy" id="4058"/>
    <lineage>
        <taxon>Eukaryota</taxon>
        <taxon>Viridiplantae</taxon>
        <taxon>Streptophyta</taxon>
        <taxon>Embryophyta</taxon>
        <taxon>Tracheophyta</taxon>
        <taxon>Spermatophyta</taxon>
        <taxon>Magnoliopsida</taxon>
        <taxon>eudicotyledons</taxon>
        <taxon>Gunneridae</taxon>
        <taxon>Pentapetalae</taxon>
        <taxon>asterids</taxon>
        <taxon>lamiids</taxon>
        <taxon>Gentianales</taxon>
        <taxon>Apocynaceae</taxon>
        <taxon>Rauvolfioideae</taxon>
        <taxon>Vinceae</taxon>
        <taxon>Catharanthinae</taxon>
        <taxon>Catharanthus</taxon>
    </lineage>
</organism>
<sequence>MVNPTWMVEHPQELPNVKTKTTVVKDPMTSKSNVIFGLNKLEANTTTSKENMEKSSSSEHAASNLINEPAQQLCSLCKSNTATTTVDATTKRKSGRRKSFTSLLVSKSKEELPNIYDDHNHLEVSEYVDDIYQYYWVMEAQKHPSKDYTETQSEMTPQMRGILINWLIEVHTKFDLMQETLFLMVTLLDQYLSLVSIKKSEMQLVGLTALLLASKYEDFWHPKIMDLISVSAEPYTRTQMLQMESAFLRTLNFRLNAPTSFVFMLRLLKAAQSGKKVHNFFFFWSGAERNCAEMILKFQKGAKTGLLKVTCEKYMKVEFNKVAAIAPLEMLP</sequence>
<dbReference type="Proteomes" id="UP001060085">
    <property type="component" value="Linkage Group LG03"/>
</dbReference>
<name>A0ACC0BPL2_CATRO</name>
<accession>A0ACC0BPL2</accession>
<keyword evidence="2" id="KW-1185">Reference proteome</keyword>
<gene>
    <name evidence="1" type="ORF">M9H77_14901</name>
</gene>
<reference evidence="2" key="1">
    <citation type="journal article" date="2023" name="Nat. Plants">
        <title>Single-cell RNA sequencing provides a high-resolution roadmap for understanding the multicellular compartmentation of specialized metabolism.</title>
        <authorList>
            <person name="Sun S."/>
            <person name="Shen X."/>
            <person name="Li Y."/>
            <person name="Li Y."/>
            <person name="Wang S."/>
            <person name="Li R."/>
            <person name="Zhang H."/>
            <person name="Shen G."/>
            <person name="Guo B."/>
            <person name="Wei J."/>
            <person name="Xu J."/>
            <person name="St-Pierre B."/>
            <person name="Chen S."/>
            <person name="Sun C."/>
        </authorList>
    </citation>
    <scope>NUCLEOTIDE SEQUENCE [LARGE SCALE GENOMIC DNA]</scope>
</reference>
<comment type="caution">
    <text evidence="1">The sequence shown here is derived from an EMBL/GenBank/DDBJ whole genome shotgun (WGS) entry which is preliminary data.</text>
</comment>
<proteinExistence type="predicted"/>